<dbReference type="Proteomes" id="UP001139477">
    <property type="component" value="Unassembled WGS sequence"/>
</dbReference>
<organism evidence="5 6">
    <name type="scientific">Limimaricola litoreus</name>
    <dbReference type="NCBI Taxonomy" id="2955316"/>
    <lineage>
        <taxon>Bacteria</taxon>
        <taxon>Pseudomonadati</taxon>
        <taxon>Pseudomonadota</taxon>
        <taxon>Alphaproteobacteria</taxon>
        <taxon>Rhodobacterales</taxon>
        <taxon>Paracoccaceae</taxon>
        <taxon>Limimaricola</taxon>
    </lineage>
</organism>
<keyword evidence="1" id="KW-0808">Transferase</keyword>
<dbReference type="GO" id="GO:0016747">
    <property type="term" value="F:acyltransferase activity, transferring groups other than amino-acyl groups"/>
    <property type="evidence" value="ECO:0007669"/>
    <property type="project" value="InterPro"/>
</dbReference>
<reference evidence="5" key="1">
    <citation type="submission" date="2022-06" db="EMBL/GenBank/DDBJ databases">
        <title>Limimaricola sediminis sp. nov., isolated from an intertidal sediment.</title>
        <authorList>
            <person name="Shao X."/>
        </authorList>
    </citation>
    <scope>NUCLEOTIDE SEQUENCE</scope>
    <source>
        <strain evidence="5">ASW11-118</strain>
    </source>
</reference>
<dbReference type="Pfam" id="PF13302">
    <property type="entry name" value="Acetyltransf_3"/>
    <property type="match status" value="1"/>
</dbReference>
<accession>A0A9X2FMX1</accession>
<evidence type="ECO:0000256" key="1">
    <source>
        <dbReference type="ARBA" id="ARBA00022679"/>
    </source>
</evidence>
<keyword evidence="2" id="KW-0012">Acyltransferase</keyword>
<dbReference type="AlphaFoldDB" id="A0A9X2FMX1"/>
<dbReference type="InterPro" id="IPR016181">
    <property type="entry name" value="Acyl_CoA_acyltransferase"/>
</dbReference>
<evidence type="ECO:0000256" key="2">
    <source>
        <dbReference type="ARBA" id="ARBA00023315"/>
    </source>
</evidence>
<proteinExistence type="inferred from homology"/>
<name>A0A9X2FMX1_9RHOB</name>
<sequence length="173" mass="18654">MTPPFRLVPLEVGDAEALSTFELEGRDWFERRVPPRPPGYFEPDALREILREMLEGPEAGRARFFLVRAMDGSIIGRVNLTGISEGPGGLVAEVGYRIGAAHAGQGLARAALGVAIHVAREIGLDRLRAKVPEHHVASIKVLEANGFAPTGEAPVQAELHGAPLTLVHYARDL</sequence>
<evidence type="ECO:0000256" key="3">
    <source>
        <dbReference type="ARBA" id="ARBA00038502"/>
    </source>
</evidence>
<dbReference type="PANTHER" id="PTHR43792">
    <property type="entry name" value="GNAT FAMILY, PUTATIVE (AFU_ORTHOLOGUE AFUA_3G00765)-RELATED-RELATED"/>
    <property type="match status" value="1"/>
</dbReference>
<dbReference type="InterPro" id="IPR051531">
    <property type="entry name" value="N-acetyltransferase"/>
</dbReference>
<dbReference type="EMBL" id="JAMYXC010000073">
    <property type="protein sequence ID" value="MCP1167992.1"/>
    <property type="molecule type" value="Genomic_DNA"/>
</dbReference>
<feature type="domain" description="N-acetyltransferase" evidence="4">
    <location>
        <begin position="5"/>
        <end position="171"/>
    </location>
</feature>
<dbReference type="PANTHER" id="PTHR43792:SF8">
    <property type="entry name" value="[RIBOSOMAL PROTEIN US5]-ALANINE N-ACETYLTRANSFERASE"/>
    <property type="match status" value="1"/>
</dbReference>
<comment type="caution">
    <text evidence="5">The sequence shown here is derived from an EMBL/GenBank/DDBJ whole genome shotgun (WGS) entry which is preliminary data.</text>
</comment>
<evidence type="ECO:0000313" key="5">
    <source>
        <dbReference type="EMBL" id="MCP1167992.1"/>
    </source>
</evidence>
<protein>
    <submittedName>
        <fullName evidence="5">GNAT family N-acetyltransferase</fullName>
    </submittedName>
</protein>
<keyword evidence="6" id="KW-1185">Reference proteome</keyword>
<dbReference type="RefSeq" id="WP_253330578.1">
    <property type="nucleotide sequence ID" value="NZ_JAMYXC010000073.1"/>
</dbReference>
<dbReference type="InterPro" id="IPR000182">
    <property type="entry name" value="GNAT_dom"/>
</dbReference>
<evidence type="ECO:0000259" key="4">
    <source>
        <dbReference type="PROSITE" id="PS51186"/>
    </source>
</evidence>
<evidence type="ECO:0000313" key="6">
    <source>
        <dbReference type="Proteomes" id="UP001139477"/>
    </source>
</evidence>
<dbReference type="SUPFAM" id="SSF55729">
    <property type="entry name" value="Acyl-CoA N-acyltransferases (Nat)"/>
    <property type="match status" value="1"/>
</dbReference>
<comment type="similarity">
    <text evidence="3">Belongs to the acetyltransferase family. RimJ subfamily.</text>
</comment>
<dbReference type="PROSITE" id="PS51186">
    <property type="entry name" value="GNAT"/>
    <property type="match status" value="1"/>
</dbReference>
<dbReference type="Gene3D" id="3.40.630.30">
    <property type="match status" value="1"/>
</dbReference>
<gene>
    <name evidence="5" type="ORF">NHG85_05540</name>
</gene>